<dbReference type="eggNOG" id="ENOG502SA95">
    <property type="taxonomic scope" value="Eukaryota"/>
</dbReference>
<organism evidence="2 3">
    <name type="scientific">Fomitopsis schrenkii</name>
    <name type="common">Brown rot fungus</name>
    <dbReference type="NCBI Taxonomy" id="2126942"/>
    <lineage>
        <taxon>Eukaryota</taxon>
        <taxon>Fungi</taxon>
        <taxon>Dikarya</taxon>
        <taxon>Basidiomycota</taxon>
        <taxon>Agaricomycotina</taxon>
        <taxon>Agaricomycetes</taxon>
        <taxon>Polyporales</taxon>
        <taxon>Fomitopsis</taxon>
    </lineage>
</organism>
<feature type="compositionally biased region" description="Polar residues" evidence="1">
    <location>
        <begin position="42"/>
        <end position="59"/>
    </location>
</feature>
<gene>
    <name evidence="2" type="ORF">FOMPIDRAFT_139014</name>
</gene>
<feature type="region of interest" description="Disordered" evidence="1">
    <location>
        <begin position="293"/>
        <end position="314"/>
    </location>
</feature>
<sequence length="515" mass="56140">MTTERALPNPPVQSPSPSKYSFPSPSKLDPNLKPNPHPYAVKTTTSALLTRSNSSNHNVEATRHYYVPLSPNASRSPESTKGHKISKSLTAVAESPSRSPRPLPAPPMGSSANTSPVHSADASLSGYDADTSYPRRTKRADTLPTFPSEQPSPGLELLTIPDDLPPNPKLWTPSQLSTYLTTALRVTSQAKIGQPGAVPLPIRVAKDIAAFTRSRMITGRMFLRLTEADLEGMGMNKKWRELLLATSQELRQNVLKGRIWGEGVSPTPSPGSTSPLPNMFTSTFYASNASSTSSLDLSADEGAPAPERPRRSRHGRVRGMVQSFERTFSALRVFAISGRDWRMSTLVFAFGLVPVGTNLASDIRQRYDLLQIPFYTVVHTYRLSKEARAASLKTPMVTLLLRDGTIYFTLLLILNVLHLALELTDVFWDITYFVTGFVRAPSLAKHRPGDADPPPARFSSIIVSRFLLNLRQVGAADSGTDSGLGSRPSFVTSHPSRLVFASAVLGNLGEQLDLP</sequence>
<protein>
    <recommendedName>
        <fullName evidence="4">SAM domain-containing protein</fullName>
    </recommendedName>
</protein>
<keyword evidence="3" id="KW-1185">Reference proteome</keyword>
<accession>S8DM14</accession>
<dbReference type="OrthoDB" id="2425321at2759"/>
<name>S8DM14_FOMSC</name>
<evidence type="ECO:0000256" key="1">
    <source>
        <dbReference type="SAM" id="MobiDB-lite"/>
    </source>
</evidence>
<dbReference type="Proteomes" id="UP000015241">
    <property type="component" value="Unassembled WGS sequence"/>
</dbReference>
<dbReference type="EMBL" id="KE504230">
    <property type="protein sequence ID" value="EPS94526.1"/>
    <property type="molecule type" value="Genomic_DNA"/>
</dbReference>
<evidence type="ECO:0000313" key="3">
    <source>
        <dbReference type="Proteomes" id="UP000015241"/>
    </source>
</evidence>
<feature type="region of interest" description="Disordered" evidence="1">
    <location>
        <begin position="1"/>
        <end position="166"/>
    </location>
</feature>
<reference evidence="2 3" key="1">
    <citation type="journal article" date="2012" name="Science">
        <title>The Paleozoic origin of enzymatic lignin decomposition reconstructed from 31 fungal genomes.</title>
        <authorList>
            <person name="Floudas D."/>
            <person name="Binder M."/>
            <person name="Riley R."/>
            <person name="Barry K."/>
            <person name="Blanchette R.A."/>
            <person name="Henrissat B."/>
            <person name="Martinez A.T."/>
            <person name="Otillar R."/>
            <person name="Spatafora J.W."/>
            <person name="Yadav J.S."/>
            <person name="Aerts A."/>
            <person name="Benoit I."/>
            <person name="Boyd A."/>
            <person name="Carlson A."/>
            <person name="Copeland A."/>
            <person name="Coutinho P.M."/>
            <person name="de Vries R.P."/>
            <person name="Ferreira P."/>
            <person name="Findley K."/>
            <person name="Foster B."/>
            <person name="Gaskell J."/>
            <person name="Glotzer D."/>
            <person name="Gorecki P."/>
            <person name="Heitman J."/>
            <person name="Hesse C."/>
            <person name="Hori C."/>
            <person name="Igarashi K."/>
            <person name="Jurgens J.A."/>
            <person name="Kallen N."/>
            <person name="Kersten P."/>
            <person name="Kohler A."/>
            <person name="Kuees U."/>
            <person name="Kumar T.K.A."/>
            <person name="Kuo A."/>
            <person name="LaButti K."/>
            <person name="Larrondo L.F."/>
            <person name="Lindquist E."/>
            <person name="Ling A."/>
            <person name="Lombard V."/>
            <person name="Lucas S."/>
            <person name="Lundell T."/>
            <person name="Martin R."/>
            <person name="McLaughlin D.J."/>
            <person name="Morgenstern I."/>
            <person name="Morin E."/>
            <person name="Murat C."/>
            <person name="Nagy L.G."/>
            <person name="Nolan M."/>
            <person name="Ohm R.A."/>
            <person name="Patyshakuliyeva A."/>
            <person name="Rokas A."/>
            <person name="Ruiz-Duenas F.J."/>
            <person name="Sabat G."/>
            <person name="Salamov A."/>
            <person name="Samejima M."/>
            <person name="Schmutz J."/>
            <person name="Slot J.C."/>
            <person name="St John F."/>
            <person name="Stenlid J."/>
            <person name="Sun H."/>
            <person name="Sun S."/>
            <person name="Syed K."/>
            <person name="Tsang A."/>
            <person name="Wiebenga A."/>
            <person name="Young D."/>
            <person name="Pisabarro A."/>
            <person name="Eastwood D.C."/>
            <person name="Martin F."/>
            <person name="Cullen D."/>
            <person name="Grigoriev I.V."/>
            <person name="Hibbett D.S."/>
        </authorList>
    </citation>
    <scope>NUCLEOTIDE SEQUENCE</scope>
    <source>
        <strain evidence="3">FP-58527</strain>
    </source>
</reference>
<evidence type="ECO:0008006" key="4">
    <source>
        <dbReference type="Google" id="ProtNLM"/>
    </source>
</evidence>
<dbReference type="InParanoid" id="S8DM14"/>
<evidence type="ECO:0000313" key="2">
    <source>
        <dbReference type="EMBL" id="EPS94526.1"/>
    </source>
</evidence>
<proteinExistence type="predicted"/>
<dbReference type="HOGENOM" id="CLU_449133_0_0_1"/>
<feature type="compositionally biased region" description="Low complexity" evidence="1">
    <location>
        <begin position="15"/>
        <end position="26"/>
    </location>
</feature>
<dbReference type="AlphaFoldDB" id="S8DM14"/>